<dbReference type="KEGG" id="vg:5659120"/>
<keyword evidence="3" id="KW-1185">Reference proteome</keyword>
<dbReference type="EMBL" id="DQ491002">
    <property type="protein sequence ID" value="ABT14493.1"/>
    <property type="molecule type" value="Genomic_DNA"/>
</dbReference>
<evidence type="ECO:0000313" key="2">
    <source>
        <dbReference type="EMBL" id="ABT14493.1"/>
    </source>
</evidence>
<feature type="domain" description="DUF5672" evidence="1">
    <location>
        <begin position="61"/>
        <end position="217"/>
    </location>
</feature>
<dbReference type="Proteomes" id="UP000202419">
    <property type="component" value="Segment"/>
</dbReference>
<dbReference type="InterPro" id="IPR043729">
    <property type="entry name" value="DUF5672"/>
</dbReference>
<evidence type="ECO:0000313" key="3">
    <source>
        <dbReference type="Proteomes" id="UP000202419"/>
    </source>
</evidence>
<protein>
    <submittedName>
        <fullName evidence="2">Uncharacterized protein B094R</fullName>
    </submittedName>
</protein>
<gene>
    <name evidence="2" type="primary">B094R</name>
    <name evidence="2" type="ORF">NY2A_B094R</name>
</gene>
<organismHost>
    <name type="scientific">Chlorella</name>
    <dbReference type="NCBI Taxonomy" id="3071"/>
</organismHost>
<proteinExistence type="predicted"/>
<name>A7IVW9_PBCVN</name>
<accession>A7IVW9</accession>
<dbReference type="Pfam" id="PF18922">
    <property type="entry name" value="DUF5672"/>
    <property type="match status" value="1"/>
</dbReference>
<dbReference type="OrthoDB" id="29917at10239"/>
<dbReference type="RefSeq" id="YP_001497290.1">
    <property type="nucleotide sequence ID" value="NC_009898.1"/>
</dbReference>
<reference evidence="2 3" key="1">
    <citation type="journal article" date="2007" name="Virology">
        <title>Sequence and annotation of the 369-kb NY-2A and the 345-kb AR158 viruses that infect Chlorella NC64A.</title>
        <authorList>
            <person name="Fitzgerald L.A."/>
            <person name="Graves M.V."/>
            <person name="Li X."/>
            <person name="Feldblyum T."/>
            <person name="Nierman W.C."/>
            <person name="Van Etten J.L."/>
        </authorList>
    </citation>
    <scope>NUCLEOTIDE SEQUENCE [LARGE SCALE GENOMIC DNA]</scope>
    <source>
        <strain evidence="2 3">NY-2A</strain>
    </source>
</reference>
<dbReference type="GeneID" id="5659120"/>
<sequence>MELFDKSLSVVMLEPRRLDDLDMIARVWVNQLKTLHINYEFVFYCGKGDGEYWRERFPKEFEIKELDVNNFATSEAGCGYSDFFKREEFWKTFKYDFVLTIQGDTWPLDIVSLPGYMNKNWAFVGGNQPEHEWNTFCKAMKYTGAVKTFNGGLSLRRRDAMLKVLDAFPPSITKFNSIVHSEMPEDAYFVFGCIKLGLDIGENDPAAKYFCVHNDYASFEYDFVAAHKPFREMPMAREYFFHCYPSAKMNRYL</sequence>
<evidence type="ECO:0000259" key="1">
    <source>
        <dbReference type="Pfam" id="PF18922"/>
    </source>
</evidence>
<organism evidence="2 3">
    <name type="scientific">Paramecium bursaria Chlorella virus NY2A</name>
    <name type="common">PBCV-NY2A</name>
    <dbReference type="NCBI Taxonomy" id="46021"/>
    <lineage>
        <taxon>Viruses</taxon>
        <taxon>Varidnaviria</taxon>
        <taxon>Bamfordvirae</taxon>
        <taxon>Nucleocytoviricota</taxon>
        <taxon>Megaviricetes</taxon>
        <taxon>Algavirales</taxon>
        <taxon>Phycodnaviridae</taxon>
        <taxon>Chlorovirus</taxon>
        <taxon>Chlorovirus americanus</taxon>
    </lineage>
</organism>